<dbReference type="Proteomes" id="UP000221538">
    <property type="component" value="Unassembled WGS sequence"/>
</dbReference>
<dbReference type="InterPro" id="IPR036691">
    <property type="entry name" value="Endo/exonu/phosph_ase_sf"/>
</dbReference>
<reference evidence="3 5" key="1">
    <citation type="journal article" date="2013" name="Biodegradation">
        <title>Occurrence of 4-tert-butylphenol (4-t-BP) biodegradation in an aquatic sample caused by the presence of Spirodela polyrrhiza and isolation of a 4-t-BP-utilizing bacterium.</title>
        <authorList>
            <person name="Ogata Y."/>
            <person name="Toyama T."/>
            <person name="Yu N."/>
            <person name="Wang X."/>
            <person name="Sei K."/>
            <person name="Ike M."/>
        </authorList>
    </citation>
    <scope>NUCLEOTIDE SEQUENCE [LARGE SCALE GENOMIC DNA]</scope>
    <source>
        <strain evidence="3 5">OMI</strain>
    </source>
</reference>
<dbReference type="Pfam" id="PF03372">
    <property type="entry name" value="Exo_endo_phos"/>
    <property type="match status" value="1"/>
</dbReference>
<evidence type="ECO:0000256" key="1">
    <source>
        <dbReference type="SAM" id="SignalP"/>
    </source>
</evidence>
<feature type="domain" description="Endonuclease/exonuclease/phosphatase" evidence="2">
    <location>
        <begin position="44"/>
        <end position="252"/>
    </location>
</feature>
<sequence length="345" mass="37605">MRIPTWTFRMIAVAALIAAAPPADTRALPPPPVPIGFDGALSVMTYNVHGLPWPLAWGREADFDRIATTLRDMRAEGRNPHVVLLQEAFTDDARAIGRAAGYAYVADGPDDRTTNDARPAVTEQRFVAGESPLHGEGIGKYVGSGLQILSDFPIVAVHRMAFPRFACAGFDCLANKGAMLVRISLPGQPGPIDIVTTHLNSRRASDVPDARSNHAHSLQIASLTAFIRQWHDPHDPLIVGGDFNAGQAVERRVDLMDHAARDWSFGTPMDNAYAAAEGLHLPFSADARLSERRARDWEFFASGRQMTLTLRRIDIPFGHGADGTMLSDHVGYTATYALEPIDIQP</sequence>
<organism evidence="3 5">
    <name type="scientific">Sphingobium fuliginis (strain ATCC 27551)</name>
    <dbReference type="NCBI Taxonomy" id="336203"/>
    <lineage>
        <taxon>Bacteria</taxon>
        <taxon>Pseudomonadati</taxon>
        <taxon>Pseudomonadota</taxon>
        <taxon>Alphaproteobacteria</taxon>
        <taxon>Sphingomonadales</taxon>
        <taxon>Sphingomonadaceae</taxon>
        <taxon>Sphingobium</taxon>
    </lineage>
</organism>
<dbReference type="KEGG" id="sbar:H5V43_00945"/>
<reference evidence="3" key="3">
    <citation type="submission" date="2017-10" db="EMBL/GenBank/DDBJ databases">
        <title>Bioaugmenting a lab-scale membrane bioreactor with Sphingobium fuliginis OMI to degrade 4-tert-butylphenol.</title>
        <authorList>
            <person name="Takada K."/>
            <person name="Shiba T."/>
            <person name="Soda S."/>
            <person name="Inoue D."/>
            <person name="Miyake M."/>
            <person name="Eguchi M."/>
            <person name="Ike M."/>
        </authorList>
    </citation>
    <scope>NUCLEOTIDE SEQUENCE</scope>
    <source>
        <strain evidence="3">OMI</strain>
    </source>
</reference>
<evidence type="ECO:0000313" key="6">
    <source>
        <dbReference type="Proteomes" id="UP000593663"/>
    </source>
</evidence>
<reference evidence="3 5" key="2">
    <citation type="journal article" date="2013" name="Environ. Sci. Technol.">
        <title>The 4-tert-butylphenol-utilizing bacterium Sphingobium fuliginis OMI can degrade bisphenols via phenolic ring hydroxylation and meta-cleavage pathway.</title>
        <authorList>
            <person name="Ogata Y."/>
            <person name="Goda S."/>
            <person name="Toyama T."/>
            <person name="Sei K."/>
            <person name="Ike M."/>
        </authorList>
    </citation>
    <scope>NUCLEOTIDE SEQUENCE [LARGE SCALE GENOMIC DNA]</scope>
    <source>
        <strain evidence="3 5">OMI</strain>
    </source>
</reference>
<gene>
    <name evidence="4" type="ORF">H5V43_00945</name>
    <name evidence="3" type="ORF">SFOMI_3091</name>
</gene>
<evidence type="ECO:0000313" key="4">
    <source>
        <dbReference type="EMBL" id="QOT71778.1"/>
    </source>
</evidence>
<dbReference type="Gene3D" id="3.60.10.10">
    <property type="entry name" value="Endonuclease/exonuclease/phosphatase"/>
    <property type="match status" value="1"/>
</dbReference>
<keyword evidence="4" id="KW-0269">Exonuclease</keyword>
<evidence type="ECO:0000313" key="3">
    <source>
        <dbReference type="EMBL" id="GAY22534.1"/>
    </source>
</evidence>
<keyword evidence="4" id="KW-0540">Nuclease</keyword>
<dbReference type="GO" id="GO:0004527">
    <property type="term" value="F:exonuclease activity"/>
    <property type="evidence" value="ECO:0007669"/>
    <property type="project" value="UniProtKB-KW"/>
</dbReference>
<reference evidence="3" key="4">
    <citation type="submission" date="2017-10" db="EMBL/GenBank/DDBJ databases">
        <authorList>
            <person name="Banno H."/>
            <person name="Chua N.-H."/>
        </authorList>
    </citation>
    <scope>NUCLEOTIDE SEQUENCE</scope>
    <source>
        <strain evidence="3">OMI</strain>
    </source>
</reference>
<dbReference type="AlphaFoldDB" id="A0A292ZI11"/>
<dbReference type="GO" id="GO:0004767">
    <property type="term" value="F:sphingomyelin phosphodiesterase activity"/>
    <property type="evidence" value="ECO:0007669"/>
    <property type="project" value="InterPro"/>
</dbReference>
<protein>
    <submittedName>
        <fullName evidence="4">Endonuclease/exonuclease/phosphatase family protein</fullName>
    </submittedName>
</protein>
<dbReference type="InterPro" id="IPR038772">
    <property type="entry name" value="Sph/SMPD2-like"/>
</dbReference>
<reference evidence="4" key="6">
    <citation type="journal article" date="2021" name="Microbiol. Resour. Announc.">
        <title>Complete Genome Sequence of Sphingobium barthaii KK22, a High-Molecular-Weight Polycyclic Aromatic Hydrocarbon-Degrading Soil Bacterium.</title>
        <authorList>
            <person name="Mori J.F."/>
            <person name="Kanaly R.A."/>
        </authorList>
    </citation>
    <scope>NUCLEOTIDE SEQUENCE</scope>
    <source>
        <strain evidence="4">KK22</strain>
    </source>
</reference>
<feature type="chain" id="PRO_5033298524" evidence="1">
    <location>
        <begin position="26"/>
        <end position="345"/>
    </location>
</feature>
<dbReference type="EMBL" id="BEWI01000032">
    <property type="protein sequence ID" value="GAY22534.1"/>
    <property type="molecule type" value="Genomic_DNA"/>
</dbReference>
<dbReference type="SUPFAM" id="SSF56219">
    <property type="entry name" value="DNase I-like"/>
    <property type="match status" value="1"/>
</dbReference>
<dbReference type="PANTHER" id="PTHR16320:SF23">
    <property type="entry name" value="SPHINGOMYELINASE C 1"/>
    <property type="match status" value="1"/>
</dbReference>
<accession>A0A292ZI11</accession>
<evidence type="ECO:0000259" key="2">
    <source>
        <dbReference type="Pfam" id="PF03372"/>
    </source>
</evidence>
<dbReference type="Proteomes" id="UP000593663">
    <property type="component" value="Chromosome 1"/>
</dbReference>
<keyword evidence="4" id="KW-0255">Endonuclease</keyword>
<dbReference type="InterPro" id="IPR005135">
    <property type="entry name" value="Endo/exonuclease/phosphatase"/>
</dbReference>
<keyword evidence="1" id="KW-0732">Signal</keyword>
<dbReference type="EMBL" id="CP060035">
    <property type="protein sequence ID" value="QOT71778.1"/>
    <property type="molecule type" value="Genomic_DNA"/>
</dbReference>
<dbReference type="GO" id="GO:0004519">
    <property type="term" value="F:endonuclease activity"/>
    <property type="evidence" value="ECO:0007669"/>
    <property type="project" value="UniProtKB-KW"/>
</dbReference>
<dbReference type="RefSeq" id="WP_037481511.1">
    <property type="nucleotide sequence ID" value="NZ_CP060035.1"/>
</dbReference>
<reference evidence="6" key="5">
    <citation type="submission" date="2020-08" db="EMBL/GenBank/DDBJ databases">
        <title>Complete genome sequence of Sphingobium barthaii strain KK22, a high-molecular-weight polycyclic aromatic hydrocarbon-degrading soil bacterium.</title>
        <authorList>
            <person name="Mori J.F."/>
            <person name="Kanaly R.A."/>
        </authorList>
    </citation>
    <scope>NUCLEOTIDE SEQUENCE [LARGE SCALE GENOMIC DNA]</scope>
    <source>
        <strain evidence="6">KK22</strain>
    </source>
</reference>
<dbReference type="PANTHER" id="PTHR16320">
    <property type="entry name" value="SPHINGOMYELINASE FAMILY MEMBER"/>
    <property type="match status" value="1"/>
</dbReference>
<feature type="signal peptide" evidence="1">
    <location>
        <begin position="1"/>
        <end position="25"/>
    </location>
</feature>
<keyword evidence="4" id="KW-0378">Hydrolase</keyword>
<evidence type="ECO:0000313" key="5">
    <source>
        <dbReference type="Proteomes" id="UP000221538"/>
    </source>
</evidence>
<name>A0A292ZI11_SPHSA</name>
<proteinExistence type="predicted"/>